<dbReference type="RefSeq" id="WP_007991731.1">
    <property type="nucleotide sequence ID" value="NZ_BAEM01000056.1"/>
</dbReference>
<dbReference type="AlphaFoldDB" id="A0AAV3V6J2"/>
<comment type="caution">
    <text evidence="1">The sequence shown here is derived from an EMBL/GenBank/DDBJ whole genome shotgun (WGS) entry which is preliminary data.</text>
</comment>
<evidence type="ECO:0000313" key="1">
    <source>
        <dbReference type="EMBL" id="GAC12252.1"/>
    </source>
</evidence>
<name>A0AAV3V6J2_9ALTE</name>
<dbReference type="Proteomes" id="UP000006320">
    <property type="component" value="Unassembled WGS sequence"/>
</dbReference>
<gene>
    <name evidence="1" type="ORF">GCHA_4334</name>
</gene>
<dbReference type="EMBL" id="BAEM01000056">
    <property type="protein sequence ID" value="GAC12252.1"/>
    <property type="molecule type" value="Genomic_DNA"/>
</dbReference>
<evidence type="ECO:0000313" key="2">
    <source>
        <dbReference type="Proteomes" id="UP000006320"/>
    </source>
</evidence>
<sequence length="84" mass="9600">MDLDINDSVPMTVMSDSSQSIMNFKIRLGDVVILKIGGKEFETKVIEIFDDYFVGKTLENYIDDVSEFPPFVNFVQPNVYGINR</sequence>
<proteinExistence type="predicted"/>
<protein>
    <submittedName>
        <fullName evidence="1">Uncharacterized protein</fullName>
    </submittedName>
</protein>
<reference evidence="1 2" key="1">
    <citation type="journal article" date="2017" name="Antonie Van Leeuwenhoek">
        <title>Rhizobium rhizosphaerae sp. nov., a novel species isolated from rice rhizosphere.</title>
        <authorList>
            <person name="Zhao J.J."/>
            <person name="Zhang J."/>
            <person name="Zhang R.J."/>
            <person name="Zhang C.W."/>
            <person name="Yin H.Q."/>
            <person name="Zhang X.X."/>
        </authorList>
    </citation>
    <scope>NUCLEOTIDE SEQUENCE [LARGE SCALE GENOMIC DNA]</scope>
    <source>
        <strain evidence="1 2">S18K6</strain>
    </source>
</reference>
<accession>A0AAV3V6J2</accession>
<organism evidence="1 2">
    <name type="scientific">Paraglaciecola chathamensis S18K6</name>
    <dbReference type="NCBI Taxonomy" id="1127672"/>
    <lineage>
        <taxon>Bacteria</taxon>
        <taxon>Pseudomonadati</taxon>
        <taxon>Pseudomonadota</taxon>
        <taxon>Gammaproteobacteria</taxon>
        <taxon>Alteromonadales</taxon>
        <taxon>Alteromonadaceae</taxon>
        <taxon>Paraglaciecola</taxon>
    </lineage>
</organism>